<proteinExistence type="predicted"/>
<sequence>MMFIHEHPYPPFIPESATKLIVGTIPPPRFSSGKLFQEDVDFCYGSKYGLLWPILNEIFDLNLIYENTLEAIDQRKSFLMTHGIGICDMVDRCQREHINASDVGMQHINLRNLRAFIQENKQVSTLLFMGGNSKNGPENLFRTHLRSYQCDLIPVSSERPKIHEFMLEDRKIRTVTLISPSSAANRSIGGDPFYKLQKQMNSKYSTLDFRIEQYRKFFS</sequence>
<evidence type="ECO:0000313" key="2">
    <source>
        <dbReference type="Proteomes" id="UP001474120"/>
    </source>
</evidence>
<dbReference type="Proteomes" id="UP001474120">
    <property type="component" value="Unassembled WGS sequence"/>
</dbReference>
<evidence type="ECO:0000313" key="1">
    <source>
        <dbReference type="EMBL" id="MEL4455617.1"/>
    </source>
</evidence>
<comment type="caution">
    <text evidence="1">The sequence shown here is derived from an EMBL/GenBank/DDBJ whole genome shotgun (WGS) entry which is preliminary data.</text>
</comment>
<organism evidence="1 2">
    <name type="scientific">Lutimonas vermicola</name>
    <dbReference type="NCBI Taxonomy" id="414288"/>
    <lineage>
        <taxon>Bacteria</taxon>
        <taxon>Pseudomonadati</taxon>
        <taxon>Bacteroidota</taxon>
        <taxon>Flavobacteriia</taxon>
        <taxon>Flavobacteriales</taxon>
        <taxon>Flavobacteriaceae</taxon>
        <taxon>Lutimonas</taxon>
    </lineage>
</organism>
<dbReference type="Gene3D" id="3.40.470.10">
    <property type="entry name" value="Uracil-DNA glycosylase-like domain"/>
    <property type="match status" value="1"/>
</dbReference>
<dbReference type="RefSeq" id="WP_342159482.1">
    <property type="nucleotide sequence ID" value="NZ_JBCDNA010000001.1"/>
</dbReference>
<protein>
    <submittedName>
        <fullName evidence="1">Uracil-DNA glycosylase family protein</fullName>
    </submittedName>
</protein>
<dbReference type="InterPro" id="IPR036895">
    <property type="entry name" value="Uracil-DNA_glycosylase-like_sf"/>
</dbReference>
<keyword evidence="2" id="KW-1185">Reference proteome</keyword>
<reference evidence="1 2" key="1">
    <citation type="submission" date="2024-04" db="EMBL/GenBank/DDBJ databases">
        <title>whole genome sequencing of Lutimonas vermicola strain IMCC1616.</title>
        <authorList>
            <person name="Bae S.S."/>
        </authorList>
    </citation>
    <scope>NUCLEOTIDE SEQUENCE [LARGE SCALE GENOMIC DNA]</scope>
    <source>
        <strain evidence="1 2">IMCC1616</strain>
    </source>
</reference>
<name>A0ABU9KZI9_9FLAO</name>
<dbReference type="SUPFAM" id="SSF52141">
    <property type="entry name" value="Uracil-DNA glycosylase-like"/>
    <property type="match status" value="1"/>
</dbReference>
<dbReference type="EMBL" id="JBCDNA010000001">
    <property type="protein sequence ID" value="MEL4455617.1"/>
    <property type="molecule type" value="Genomic_DNA"/>
</dbReference>
<accession>A0ABU9KZI9</accession>
<gene>
    <name evidence="1" type="ORF">AABB81_06895</name>
</gene>